<dbReference type="Pfam" id="PF04577">
    <property type="entry name" value="Glyco_transf_61"/>
    <property type="match status" value="1"/>
</dbReference>
<dbReference type="InterPro" id="IPR049625">
    <property type="entry name" value="Glyco_transf_61_cat"/>
</dbReference>
<keyword evidence="4" id="KW-0732">Signal</keyword>
<proteinExistence type="predicted"/>
<gene>
    <name evidence="12" type="ORF">LTR97_012874</name>
</gene>
<comment type="catalytic activity">
    <reaction evidence="10">
        <text>L-threonyl-[protein] + UDP-N-acetyl-alpha-D-glucosamine = 3-O-(N-acetyl-beta-D-glucosaminyl)-L-threonyl-[protein] + UDP + H(+)</text>
        <dbReference type="Rhea" id="RHEA:48908"/>
        <dbReference type="Rhea" id="RHEA-COMP:11060"/>
        <dbReference type="Rhea" id="RHEA-COMP:12252"/>
        <dbReference type="ChEBI" id="CHEBI:15378"/>
        <dbReference type="ChEBI" id="CHEBI:30013"/>
        <dbReference type="ChEBI" id="CHEBI:57705"/>
        <dbReference type="ChEBI" id="CHEBI:58223"/>
        <dbReference type="ChEBI" id="CHEBI:90840"/>
        <dbReference type="EC" id="2.4.1.255"/>
    </reaction>
</comment>
<keyword evidence="5" id="KW-0256">Endoplasmic reticulum</keyword>
<evidence type="ECO:0000256" key="9">
    <source>
        <dbReference type="ARBA" id="ARBA00048317"/>
    </source>
</evidence>
<dbReference type="AlphaFoldDB" id="A0AAN7ZXX4"/>
<keyword evidence="3" id="KW-0808">Transferase</keyword>
<dbReference type="EC" id="2.4.1.255" evidence="1"/>
<evidence type="ECO:0000259" key="11">
    <source>
        <dbReference type="Pfam" id="PF04577"/>
    </source>
</evidence>
<evidence type="ECO:0000256" key="7">
    <source>
        <dbReference type="ARBA" id="ARBA00040944"/>
    </source>
</evidence>
<evidence type="ECO:0000256" key="10">
    <source>
        <dbReference type="ARBA" id="ARBA00049432"/>
    </source>
</evidence>
<dbReference type="PANTHER" id="PTHR20961">
    <property type="entry name" value="GLYCOSYLTRANSFERASE"/>
    <property type="match status" value="1"/>
</dbReference>
<dbReference type="EMBL" id="JAVRQU010000031">
    <property type="protein sequence ID" value="KAK5689534.1"/>
    <property type="molecule type" value="Genomic_DNA"/>
</dbReference>
<comment type="caution">
    <text evidence="12">The sequence shown here is derived from an EMBL/GenBank/DDBJ whole genome shotgun (WGS) entry which is preliminary data.</text>
</comment>
<evidence type="ECO:0000256" key="8">
    <source>
        <dbReference type="ARBA" id="ARBA00042574"/>
    </source>
</evidence>
<evidence type="ECO:0000256" key="4">
    <source>
        <dbReference type="ARBA" id="ARBA00022729"/>
    </source>
</evidence>
<reference evidence="12" key="1">
    <citation type="submission" date="2023-08" db="EMBL/GenBank/DDBJ databases">
        <title>Black Yeasts Isolated from many extreme environments.</title>
        <authorList>
            <person name="Coleine C."/>
            <person name="Stajich J.E."/>
            <person name="Selbmann L."/>
        </authorList>
    </citation>
    <scope>NUCLEOTIDE SEQUENCE</scope>
    <source>
        <strain evidence="12">CCFEE 5810</strain>
    </source>
</reference>
<evidence type="ECO:0000256" key="1">
    <source>
        <dbReference type="ARBA" id="ARBA00011970"/>
    </source>
</evidence>
<protein>
    <recommendedName>
        <fullName evidence="7">EGF domain-specific O-linked N-acetylglucosamine transferase</fullName>
        <ecNumber evidence="1">2.4.1.255</ecNumber>
    </recommendedName>
    <alternativeName>
        <fullName evidence="8">Extracellular O-linked N-acetylglucosamine transferase</fullName>
    </alternativeName>
</protein>
<dbReference type="InterPro" id="IPR007657">
    <property type="entry name" value="Glycosyltransferase_61"/>
</dbReference>
<evidence type="ECO:0000256" key="2">
    <source>
        <dbReference type="ARBA" id="ARBA00022676"/>
    </source>
</evidence>
<dbReference type="PANTHER" id="PTHR20961:SF148">
    <property type="entry name" value="EGF DOMAIN-SPECIFIC O-LINKED N-ACETYLGLUCOSAMINE TRANSFERASE"/>
    <property type="match status" value="1"/>
</dbReference>
<evidence type="ECO:0000256" key="6">
    <source>
        <dbReference type="ARBA" id="ARBA00023180"/>
    </source>
</evidence>
<organism evidence="12 13">
    <name type="scientific">Elasticomyces elasticus</name>
    <dbReference type="NCBI Taxonomy" id="574655"/>
    <lineage>
        <taxon>Eukaryota</taxon>
        <taxon>Fungi</taxon>
        <taxon>Dikarya</taxon>
        <taxon>Ascomycota</taxon>
        <taxon>Pezizomycotina</taxon>
        <taxon>Dothideomycetes</taxon>
        <taxon>Dothideomycetidae</taxon>
        <taxon>Mycosphaerellales</taxon>
        <taxon>Teratosphaeriaceae</taxon>
        <taxon>Elasticomyces</taxon>
    </lineage>
</organism>
<evidence type="ECO:0000256" key="5">
    <source>
        <dbReference type="ARBA" id="ARBA00022824"/>
    </source>
</evidence>
<name>A0AAN7ZXX4_9PEZI</name>
<feature type="domain" description="Glycosyltransferase 61 catalytic" evidence="11">
    <location>
        <begin position="144"/>
        <end position="234"/>
    </location>
</feature>
<sequence>MNLPDGFGPMRDHLEDRTLFMIQREDSIDNLWHTLMQVMSLSLSLDVLRSTPRPGTSEVMFTTNDMKRSQVVILDAYEDGPFYDLWTMHTDMPPVRLSDLAHTVVGKMVIPLPGGSNPIWEGDWVDLPCNQSVLLKTFSLRVLDFYKVRTDSTKHTSLTLTMIDRKTTRMLFDQDSLFTALQARFPDVTMRLVDFSKLSFRQQLQIARSSDILVGVHGAGLTHGMFLKPSSSIVEILPPTLAYKGFKNMARFCGLSYFSRFGADYEYSGKTGDWHHDEVFIGEDGFMEVMVEAIASVRARKSSVQIA</sequence>
<evidence type="ECO:0000256" key="3">
    <source>
        <dbReference type="ARBA" id="ARBA00022679"/>
    </source>
</evidence>
<dbReference type="Proteomes" id="UP001310594">
    <property type="component" value="Unassembled WGS sequence"/>
</dbReference>
<accession>A0AAN7ZXX4</accession>
<keyword evidence="6" id="KW-0325">Glycoprotein</keyword>
<evidence type="ECO:0000313" key="13">
    <source>
        <dbReference type="Proteomes" id="UP001310594"/>
    </source>
</evidence>
<dbReference type="GO" id="GO:0097363">
    <property type="term" value="F:protein O-acetylglucosaminyltransferase activity"/>
    <property type="evidence" value="ECO:0007669"/>
    <property type="project" value="UniProtKB-EC"/>
</dbReference>
<dbReference type="GO" id="GO:0005788">
    <property type="term" value="C:endoplasmic reticulum lumen"/>
    <property type="evidence" value="ECO:0007669"/>
    <property type="project" value="TreeGrafter"/>
</dbReference>
<keyword evidence="2" id="KW-0328">Glycosyltransferase</keyword>
<evidence type="ECO:0000313" key="12">
    <source>
        <dbReference type="EMBL" id="KAK5689534.1"/>
    </source>
</evidence>
<comment type="catalytic activity">
    <reaction evidence="9">
        <text>L-seryl-[protein] + UDP-N-acetyl-alpha-D-glucosamine = 3-O-(N-acetyl-beta-D-glucosaminyl)-L-seryl-[protein] + UDP + H(+)</text>
        <dbReference type="Rhea" id="RHEA:48904"/>
        <dbReference type="Rhea" id="RHEA-COMP:9863"/>
        <dbReference type="Rhea" id="RHEA-COMP:12251"/>
        <dbReference type="ChEBI" id="CHEBI:15378"/>
        <dbReference type="ChEBI" id="CHEBI:29999"/>
        <dbReference type="ChEBI" id="CHEBI:57705"/>
        <dbReference type="ChEBI" id="CHEBI:58223"/>
        <dbReference type="ChEBI" id="CHEBI:90838"/>
        <dbReference type="EC" id="2.4.1.255"/>
    </reaction>
</comment>